<dbReference type="EMBL" id="JXST01000063">
    <property type="protein sequence ID" value="KIU13816.1"/>
    <property type="molecule type" value="Genomic_DNA"/>
</dbReference>
<feature type="transmembrane region" description="Helical" evidence="1">
    <location>
        <begin position="53"/>
        <end position="76"/>
    </location>
</feature>
<sequence>MNAQSSGRPGETRGWQAVLQRSIDTAAELSDVVAQRLGAAADPRARLLRKRRWAVRLGWLFASASAFWIGLTALLAAWSTPFWVLIITGPIAGGAAFLATLCFLRYRWLRREPLPPPRSSRLLPPRGSAARRPMETLASAERGLYALLSVIQRGQLLPAAEIAEVTAAANVSAAALAGTAGEVVAMERAAGSVPQSRGHLAPTIKSYTAQLDAGVRQYADIATAAAQLVSAANSGAGSARSMSEQRYRSELVAATDRLSAWAQAFDELGRLRHA</sequence>
<feature type="transmembrane region" description="Helical" evidence="1">
    <location>
        <begin position="82"/>
        <end position="104"/>
    </location>
</feature>
<dbReference type="Proteomes" id="UP000032221">
    <property type="component" value="Unassembled WGS sequence"/>
</dbReference>
<dbReference type="AlphaFoldDB" id="A0A0D1LD09"/>
<keyword evidence="3" id="KW-1185">Reference proteome</keyword>
<gene>
    <name evidence="2" type="ORF">TL10_27720</name>
</gene>
<reference evidence="2 3" key="1">
    <citation type="submission" date="2015-01" db="EMBL/GenBank/DDBJ databases">
        <title>Genome sequence of Mycobacterium llatzerense and Mycobacterium immunogenum recovered from brain abscess.</title>
        <authorList>
            <person name="Greninger A.L."/>
            <person name="Langelier C."/>
            <person name="Cunningham G."/>
            <person name="Chiu C.Y."/>
            <person name="Miller S."/>
        </authorList>
    </citation>
    <scope>NUCLEOTIDE SEQUENCE [LARGE SCALE GENOMIC DNA]</scope>
    <source>
        <strain evidence="2 3">CLUC14</strain>
    </source>
</reference>
<dbReference type="InterPro" id="IPR057952">
    <property type="entry name" value="Rv2743c-like"/>
</dbReference>
<dbReference type="OrthoDB" id="4750524at2"/>
<dbReference type="RefSeq" id="WP_043393807.1">
    <property type="nucleotide sequence ID" value="NZ_JXST01000063.1"/>
</dbReference>
<dbReference type="PATRIC" id="fig|280871.6.peg.5751"/>
<keyword evidence="1" id="KW-0812">Transmembrane</keyword>
<evidence type="ECO:0000256" key="1">
    <source>
        <dbReference type="SAM" id="Phobius"/>
    </source>
</evidence>
<comment type="caution">
    <text evidence="2">The sequence shown here is derived from an EMBL/GenBank/DDBJ whole genome shotgun (WGS) entry which is preliminary data.</text>
</comment>
<accession>A0A0D1LD09</accession>
<dbReference type="NCBIfam" id="NF047839">
    <property type="entry name" value="PspM_Rv2743c"/>
    <property type="match status" value="1"/>
</dbReference>
<keyword evidence="1" id="KW-0472">Membrane</keyword>
<evidence type="ECO:0000313" key="3">
    <source>
        <dbReference type="Proteomes" id="UP000032221"/>
    </source>
</evidence>
<organism evidence="2 3">
    <name type="scientific">Mycolicibacterium llatzerense</name>
    <dbReference type="NCBI Taxonomy" id="280871"/>
    <lineage>
        <taxon>Bacteria</taxon>
        <taxon>Bacillati</taxon>
        <taxon>Actinomycetota</taxon>
        <taxon>Actinomycetes</taxon>
        <taxon>Mycobacteriales</taxon>
        <taxon>Mycobacteriaceae</taxon>
        <taxon>Mycolicibacterium</taxon>
    </lineage>
</organism>
<keyword evidence="1" id="KW-1133">Transmembrane helix</keyword>
<evidence type="ECO:0000313" key="2">
    <source>
        <dbReference type="EMBL" id="KIU13816.1"/>
    </source>
</evidence>
<protein>
    <submittedName>
        <fullName evidence="2">Membrane protein</fullName>
    </submittedName>
</protein>
<dbReference type="STRING" id="280871.TL10_27720"/>
<dbReference type="Pfam" id="PF25587">
    <property type="entry name" value="Rv2743c"/>
    <property type="match status" value="1"/>
</dbReference>
<name>A0A0D1LD09_9MYCO</name>
<proteinExistence type="predicted"/>